<comment type="caution">
    <text evidence="1">The sequence shown here is derived from an EMBL/GenBank/DDBJ whole genome shotgun (WGS) entry which is preliminary data.</text>
</comment>
<accession>A0AC60PSJ3</accession>
<name>A0AC60PSJ3_IXOPE</name>
<reference evidence="1 2" key="1">
    <citation type="journal article" date="2020" name="Cell">
        <title>Large-Scale Comparative Analyses of Tick Genomes Elucidate Their Genetic Diversity and Vector Capacities.</title>
        <authorList>
            <consortium name="Tick Genome and Microbiome Consortium (TIGMIC)"/>
            <person name="Jia N."/>
            <person name="Wang J."/>
            <person name="Shi W."/>
            <person name="Du L."/>
            <person name="Sun Y."/>
            <person name="Zhan W."/>
            <person name="Jiang J.F."/>
            <person name="Wang Q."/>
            <person name="Zhang B."/>
            <person name="Ji P."/>
            <person name="Bell-Sakyi L."/>
            <person name="Cui X.M."/>
            <person name="Yuan T.T."/>
            <person name="Jiang B.G."/>
            <person name="Yang W.F."/>
            <person name="Lam T.T."/>
            <person name="Chang Q.C."/>
            <person name="Ding S.J."/>
            <person name="Wang X.J."/>
            <person name="Zhu J.G."/>
            <person name="Ruan X.D."/>
            <person name="Zhao L."/>
            <person name="Wei J.T."/>
            <person name="Ye R.Z."/>
            <person name="Que T.C."/>
            <person name="Du C.H."/>
            <person name="Zhou Y.H."/>
            <person name="Cheng J.X."/>
            <person name="Dai P.F."/>
            <person name="Guo W.B."/>
            <person name="Han X.H."/>
            <person name="Huang E.J."/>
            <person name="Li L.F."/>
            <person name="Wei W."/>
            <person name="Gao Y.C."/>
            <person name="Liu J.Z."/>
            <person name="Shao H.Z."/>
            <person name="Wang X."/>
            <person name="Wang C.C."/>
            <person name="Yang T.C."/>
            <person name="Huo Q.B."/>
            <person name="Li W."/>
            <person name="Chen H.Y."/>
            <person name="Chen S.E."/>
            <person name="Zhou L.G."/>
            <person name="Ni X.B."/>
            <person name="Tian J.H."/>
            <person name="Sheng Y."/>
            <person name="Liu T."/>
            <person name="Pan Y.S."/>
            <person name="Xia L.Y."/>
            <person name="Li J."/>
            <person name="Zhao F."/>
            <person name="Cao W.C."/>
        </authorList>
    </citation>
    <scope>NUCLEOTIDE SEQUENCE [LARGE SCALE GENOMIC DNA]</scope>
    <source>
        <strain evidence="1">Iper-2018</strain>
    </source>
</reference>
<protein>
    <submittedName>
        <fullName evidence="1">Uncharacterized protein</fullName>
    </submittedName>
</protein>
<evidence type="ECO:0000313" key="2">
    <source>
        <dbReference type="Proteomes" id="UP000805193"/>
    </source>
</evidence>
<keyword evidence="2" id="KW-1185">Reference proteome</keyword>
<dbReference type="EMBL" id="JABSTQ010010053">
    <property type="protein sequence ID" value="KAG0423823.1"/>
    <property type="molecule type" value="Genomic_DNA"/>
</dbReference>
<gene>
    <name evidence="1" type="ORF">HPB47_000433</name>
</gene>
<sequence>MLRQSLSHITRRRSVSSVSLRAPSSSASASPRARSKLQLEAFFPCSLDLASLVWCVDQPISPVTAAFAVQLLPPSSHLPNSYWCRSKQLITAALYGGFSGRIGGAFVRTSFRSSSPAVHAIPERGFLPEYRQILTARVIIDVPRRSEKAGQVFYRRRSDDSPPTGVGRGVAPVVAAERSCRNLGYTLPSPSDCGQLGPDSILGICKLGLCLGAMEALEDECFESAELP</sequence>
<evidence type="ECO:0000313" key="1">
    <source>
        <dbReference type="EMBL" id="KAG0423823.1"/>
    </source>
</evidence>
<organism evidence="1 2">
    <name type="scientific">Ixodes persulcatus</name>
    <name type="common">Taiga tick</name>
    <dbReference type="NCBI Taxonomy" id="34615"/>
    <lineage>
        <taxon>Eukaryota</taxon>
        <taxon>Metazoa</taxon>
        <taxon>Ecdysozoa</taxon>
        <taxon>Arthropoda</taxon>
        <taxon>Chelicerata</taxon>
        <taxon>Arachnida</taxon>
        <taxon>Acari</taxon>
        <taxon>Parasitiformes</taxon>
        <taxon>Ixodida</taxon>
        <taxon>Ixodoidea</taxon>
        <taxon>Ixodidae</taxon>
        <taxon>Ixodinae</taxon>
        <taxon>Ixodes</taxon>
    </lineage>
</organism>
<proteinExistence type="predicted"/>
<dbReference type="Proteomes" id="UP000805193">
    <property type="component" value="Unassembled WGS sequence"/>
</dbReference>